<dbReference type="Pfam" id="PF13378">
    <property type="entry name" value="MR_MLE_C"/>
    <property type="match status" value="1"/>
</dbReference>
<dbReference type="InterPro" id="IPR036849">
    <property type="entry name" value="Enolase-like_C_sf"/>
</dbReference>
<feature type="domain" description="Mandelate racemase/muconate lactonizing enzyme C-terminal" evidence="2">
    <location>
        <begin position="321"/>
        <end position="415"/>
    </location>
</feature>
<name>A0A366S3A8_9HYPO</name>
<dbReference type="InterPro" id="IPR029065">
    <property type="entry name" value="Enolase_C-like"/>
</dbReference>
<keyword evidence="4" id="KW-1185">Reference proteome</keyword>
<dbReference type="EMBL" id="QKXC01000069">
    <property type="protein sequence ID" value="RBR23791.1"/>
    <property type="molecule type" value="Genomic_DNA"/>
</dbReference>
<evidence type="ECO:0000313" key="4">
    <source>
        <dbReference type="Proteomes" id="UP000253153"/>
    </source>
</evidence>
<dbReference type="RefSeq" id="XP_031018382.1">
    <property type="nucleotide sequence ID" value="XM_031157556.1"/>
</dbReference>
<proteinExistence type="predicted"/>
<evidence type="ECO:0000256" key="1">
    <source>
        <dbReference type="ARBA" id="ARBA00022723"/>
    </source>
</evidence>
<evidence type="ECO:0000313" key="3">
    <source>
        <dbReference type="EMBL" id="RBR23791.1"/>
    </source>
</evidence>
<accession>A0A366S3A8</accession>
<dbReference type="PANTHER" id="PTHR48073">
    <property type="entry name" value="O-SUCCINYLBENZOATE SYNTHASE-RELATED"/>
    <property type="match status" value="1"/>
</dbReference>
<dbReference type="AlphaFoldDB" id="A0A366S3A8"/>
<gene>
    <name evidence="3" type="ORF">FIESC28_03407</name>
</gene>
<sequence length="560" mass="61875">MIRAFPRGFVYPIPRGWTYAIGIYVPGRSQPWEDEDEKRKWRGVQIMSRLLADPELSCNVPELSFDNHQLPTGINHYIFDHPNEEYDNLCRILERPGLKRITLSVLMGWLSNQDAEDWNFLKKGKVRTALVKSSGLEEVTFQTDYPVDQHCWASPAVDTVSLFDIFPIDEWATGKTLKHFGLSGMQVTQEELISVLGKLPPTLQSIELSFLSVIKGTGNHAGILADIRGKLGWKHRPANQRVKVRILVRSNQDVGRYICLDKEVNDYLYNNGPQPFGVDGSGGSWAMKTSGTGMEYDEFDPAFVRPFEGPKAFSVIGIREPDVAVKQAQDELANGAVMMQLKAGDDPVSDAKRVKAVRAALPGHVIIWVDANGGWTMDQALTFSRAIGQDITVGLEQPCRTLSDCAEVGRRTGLPVMLDESIITVADLFTAHAGGITGVNIKPSRVGGLTKARTIRDVAVALDMVINCDDTWGGALTTIQNMLLATTTPEHRLRAVDLMSEWIEPPIADIPRMGTDGRITASSQPGNGYERIHVDLLGRPLFQINGETLAGTRGFRLQLS</sequence>
<dbReference type="SMART" id="SM00922">
    <property type="entry name" value="MR_MLE"/>
    <property type="match status" value="1"/>
</dbReference>
<dbReference type="GeneID" id="41992852"/>
<dbReference type="GO" id="GO:0046872">
    <property type="term" value="F:metal ion binding"/>
    <property type="evidence" value="ECO:0007669"/>
    <property type="project" value="UniProtKB-KW"/>
</dbReference>
<organism evidence="3 4">
    <name type="scientific">Fusarium coffeatum</name>
    <dbReference type="NCBI Taxonomy" id="231269"/>
    <lineage>
        <taxon>Eukaryota</taxon>
        <taxon>Fungi</taxon>
        <taxon>Dikarya</taxon>
        <taxon>Ascomycota</taxon>
        <taxon>Pezizomycotina</taxon>
        <taxon>Sordariomycetes</taxon>
        <taxon>Hypocreomycetidae</taxon>
        <taxon>Hypocreales</taxon>
        <taxon>Nectriaceae</taxon>
        <taxon>Fusarium</taxon>
        <taxon>Fusarium incarnatum-equiseti species complex</taxon>
    </lineage>
</organism>
<dbReference type="Gene3D" id="3.20.20.120">
    <property type="entry name" value="Enolase-like C-terminal domain"/>
    <property type="match status" value="1"/>
</dbReference>
<keyword evidence="1" id="KW-0479">Metal-binding</keyword>
<dbReference type="InterPro" id="IPR018110">
    <property type="entry name" value="Mandel_Rmase/mucon_lact_enz_CS"/>
</dbReference>
<dbReference type="PANTHER" id="PTHR48073:SF2">
    <property type="entry name" value="O-SUCCINYLBENZOATE SYNTHASE"/>
    <property type="match status" value="1"/>
</dbReference>
<dbReference type="InterPro" id="IPR013342">
    <property type="entry name" value="Mandelate_racemase_C"/>
</dbReference>
<dbReference type="OrthoDB" id="5422579at2759"/>
<comment type="caution">
    <text evidence="3">The sequence shown here is derived from an EMBL/GenBank/DDBJ whole genome shotgun (WGS) entry which is preliminary data.</text>
</comment>
<protein>
    <recommendedName>
        <fullName evidence="2">Mandelate racemase/muconate lactonizing enzyme C-terminal domain-containing protein</fullName>
    </recommendedName>
</protein>
<reference evidence="3 4" key="1">
    <citation type="submission" date="2018-06" db="EMBL/GenBank/DDBJ databases">
        <title>Fusarium incarnatum-equiseti species complex species 28.</title>
        <authorList>
            <person name="Gardiner D.M."/>
        </authorList>
    </citation>
    <scope>NUCLEOTIDE SEQUENCE [LARGE SCALE GENOMIC DNA]</scope>
    <source>
        <strain evidence="3 4">FIESC_28</strain>
    </source>
</reference>
<evidence type="ECO:0000259" key="2">
    <source>
        <dbReference type="SMART" id="SM00922"/>
    </source>
</evidence>
<dbReference type="Proteomes" id="UP000253153">
    <property type="component" value="Unassembled WGS sequence"/>
</dbReference>
<dbReference type="PROSITE" id="PS00909">
    <property type="entry name" value="MR_MLE_2"/>
    <property type="match status" value="1"/>
</dbReference>
<dbReference type="SUPFAM" id="SSF51604">
    <property type="entry name" value="Enolase C-terminal domain-like"/>
    <property type="match status" value="1"/>
</dbReference>
<dbReference type="GO" id="GO:0009063">
    <property type="term" value="P:amino acid catabolic process"/>
    <property type="evidence" value="ECO:0007669"/>
    <property type="project" value="InterPro"/>
</dbReference>